<proteinExistence type="predicted"/>
<dbReference type="InterPro" id="IPR023772">
    <property type="entry name" value="DNA-bd_HTH_TetR-type_CS"/>
</dbReference>
<feature type="DNA-binding region" description="H-T-H motif" evidence="4">
    <location>
        <begin position="31"/>
        <end position="50"/>
    </location>
</feature>
<protein>
    <submittedName>
        <fullName evidence="6">TetR/AcrR family transcriptional regulator</fullName>
    </submittedName>
</protein>
<organism evidence="6 7">
    <name type="scientific">Streptomyces liangshanensis</name>
    <dbReference type="NCBI Taxonomy" id="2717324"/>
    <lineage>
        <taxon>Bacteria</taxon>
        <taxon>Bacillati</taxon>
        <taxon>Actinomycetota</taxon>
        <taxon>Actinomycetes</taxon>
        <taxon>Kitasatosporales</taxon>
        <taxon>Streptomycetaceae</taxon>
        <taxon>Streptomyces</taxon>
    </lineage>
</organism>
<dbReference type="AlphaFoldDB" id="A0A6G9GSC7"/>
<gene>
    <name evidence="6" type="ORF">HA039_01280</name>
</gene>
<evidence type="ECO:0000313" key="6">
    <source>
        <dbReference type="EMBL" id="QIQ01110.1"/>
    </source>
</evidence>
<evidence type="ECO:0000256" key="2">
    <source>
        <dbReference type="ARBA" id="ARBA00023125"/>
    </source>
</evidence>
<accession>A0A6G9GSC7</accession>
<dbReference type="PANTHER" id="PTHR30055">
    <property type="entry name" value="HTH-TYPE TRANSCRIPTIONAL REGULATOR RUTR"/>
    <property type="match status" value="1"/>
</dbReference>
<dbReference type="InterPro" id="IPR047923">
    <property type="entry name" value="ArpA-like"/>
</dbReference>
<dbReference type="RefSeq" id="WP_167022473.1">
    <property type="nucleotide sequence ID" value="NZ_CP050177.1"/>
</dbReference>
<dbReference type="EMBL" id="CP050177">
    <property type="protein sequence ID" value="QIQ01110.1"/>
    <property type="molecule type" value="Genomic_DNA"/>
</dbReference>
<dbReference type="PANTHER" id="PTHR30055:SF234">
    <property type="entry name" value="HTH-TYPE TRANSCRIPTIONAL REGULATOR BETI"/>
    <property type="match status" value="1"/>
</dbReference>
<dbReference type="InterPro" id="IPR009057">
    <property type="entry name" value="Homeodomain-like_sf"/>
</dbReference>
<dbReference type="PROSITE" id="PS50977">
    <property type="entry name" value="HTH_TETR_2"/>
    <property type="match status" value="1"/>
</dbReference>
<dbReference type="InterPro" id="IPR001647">
    <property type="entry name" value="HTH_TetR"/>
</dbReference>
<dbReference type="InterPro" id="IPR036271">
    <property type="entry name" value="Tet_transcr_reg_TetR-rel_C_sf"/>
</dbReference>
<keyword evidence="7" id="KW-1185">Reference proteome</keyword>
<dbReference type="PRINTS" id="PR00455">
    <property type="entry name" value="HTHTETR"/>
</dbReference>
<sequence>MVKQERAARTRRSLILAAAEVFAEEGFVSASLTAISRRAGVSNGALHFHFDSKNGLACGVEEEAARRVRRLTVLAGADGPPALQLLVDSTHALMRGLADDVVVRAGFELSGDLSRVTGVDLRGEWRCWIETVLQRAAAQGALADGVSYADAASAILAATVGFQVLGARGDKDWISRRTLTGFWELMLPRLAARDALDTVVTCGSRCVVGVPEVPVEEPV</sequence>
<evidence type="ECO:0000256" key="4">
    <source>
        <dbReference type="PROSITE-ProRule" id="PRU00335"/>
    </source>
</evidence>
<dbReference type="Pfam" id="PF00440">
    <property type="entry name" value="TetR_N"/>
    <property type="match status" value="1"/>
</dbReference>
<name>A0A6G9GSC7_9ACTN</name>
<feature type="domain" description="HTH tetR-type" evidence="5">
    <location>
        <begin position="8"/>
        <end position="68"/>
    </location>
</feature>
<dbReference type="SUPFAM" id="SSF46689">
    <property type="entry name" value="Homeodomain-like"/>
    <property type="match status" value="1"/>
</dbReference>
<keyword evidence="1" id="KW-0805">Transcription regulation</keyword>
<evidence type="ECO:0000313" key="7">
    <source>
        <dbReference type="Proteomes" id="UP000501179"/>
    </source>
</evidence>
<dbReference type="GO" id="GO:0000976">
    <property type="term" value="F:transcription cis-regulatory region binding"/>
    <property type="evidence" value="ECO:0007669"/>
    <property type="project" value="TreeGrafter"/>
</dbReference>
<evidence type="ECO:0000259" key="5">
    <source>
        <dbReference type="PROSITE" id="PS50977"/>
    </source>
</evidence>
<dbReference type="Proteomes" id="UP000501179">
    <property type="component" value="Chromosome"/>
</dbReference>
<dbReference type="KEGG" id="slia:HA039_01280"/>
<dbReference type="GO" id="GO:0003700">
    <property type="term" value="F:DNA-binding transcription factor activity"/>
    <property type="evidence" value="ECO:0007669"/>
    <property type="project" value="TreeGrafter"/>
</dbReference>
<evidence type="ECO:0000256" key="1">
    <source>
        <dbReference type="ARBA" id="ARBA00023015"/>
    </source>
</evidence>
<dbReference type="PROSITE" id="PS01081">
    <property type="entry name" value="HTH_TETR_1"/>
    <property type="match status" value="1"/>
</dbReference>
<dbReference type="InterPro" id="IPR050109">
    <property type="entry name" value="HTH-type_TetR-like_transc_reg"/>
</dbReference>
<dbReference type="Gene3D" id="1.10.357.10">
    <property type="entry name" value="Tetracycline Repressor, domain 2"/>
    <property type="match status" value="1"/>
</dbReference>
<reference evidence="6 7" key="1">
    <citation type="submission" date="2020-03" db="EMBL/GenBank/DDBJ databases">
        <title>A novel species.</title>
        <authorList>
            <person name="Gao J."/>
        </authorList>
    </citation>
    <scope>NUCLEOTIDE SEQUENCE [LARGE SCALE GENOMIC DNA]</scope>
    <source>
        <strain evidence="6 7">QMT-12</strain>
    </source>
</reference>
<dbReference type="SUPFAM" id="SSF48498">
    <property type="entry name" value="Tetracyclin repressor-like, C-terminal domain"/>
    <property type="match status" value="1"/>
</dbReference>
<keyword evidence="2 4" id="KW-0238">DNA-binding</keyword>
<keyword evidence="3" id="KW-0804">Transcription</keyword>
<evidence type="ECO:0000256" key="3">
    <source>
        <dbReference type="ARBA" id="ARBA00023163"/>
    </source>
</evidence>
<dbReference type="NCBIfam" id="NF041196">
    <property type="entry name" value="ScbR_bind_reg"/>
    <property type="match status" value="1"/>
</dbReference>